<dbReference type="FunFam" id="3.40.640.10:FF:000046">
    <property type="entry name" value="Cystathionine gamma-lyase"/>
    <property type="match status" value="1"/>
</dbReference>
<dbReference type="InterPro" id="IPR015424">
    <property type="entry name" value="PyrdxlP-dep_Trfase"/>
</dbReference>
<name>A0A4S8LJY9_DENBC</name>
<feature type="region of interest" description="Disordered" evidence="9">
    <location>
        <begin position="1"/>
        <end position="46"/>
    </location>
</feature>
<organism evidence="10 11">
    <name type="scientific">Dendrothele bispora (strain CBS 962.96)</name>
    <dbReference type="NCBI Taxonomy" id="1314807"/>
    <lineage>
        <taxon>Eukaryota</taxon>
        <taxon>Fungi</taxon>
        <taxon>Dikarya</taxon>
        <taxon>Basidiomycota</taxon>
        <taxon>Agaricomycotina</taxon>
        <taxon>Agaricomycetes</taxon>
        <taxon>Agaricomycetidae</taxon>
        <taxon>Agaricales</taxon>
        <taxon>Agaricales incertae sedis</taxon>
        <taxon>Dendrothele</taxon>
    </lineage>
</organism>
<dbReference type="Proteomes" id="UP000297245">
    <property type="component" value="Unassembled WGS sequence"/>
</dbReference>
<dbReference type="GO" id="GO:0030170">
    <property type="term" value="F:pyridoxal phosphate binding"/>
    <property type="evidence" value="ECO:0007669"/>
    <property type="project" value="InterPro"/>
</dbReference>
<dbReference type="Gene3D" id="3.90.1150.10">
    <property type="entry name" value="Aspartate Aminotransferase, domain 1"/>
    <property type="match status" value="1"/>
</dbReference>
<keyword evidence="11" id="KW-1185">Reference proteome</keyword>
<reference evidence="10 11" key="1">
    <citation type="journal article" date="2019" name="Nat. Ecol. Evol.">
        <title>Megaphylogeny resolves global patterns of mushroom evolution.</title>
        <authorList>
            <person name="Varga T."/>
            <person name="Krizsan K."/>
            <person name="Foldi C."/>
            <person name="Dima B."/>
            <person name="Sanchez-Garcia M."/>
            <person name="Sanchez-Ramirez S."/>
            <person name="Szollosi G.J."/>
            <person name="Szarkandi J.G."/>
            <person name="Papp V."/>
            <person name="Albert L."/>
            <person name="Andreopoulos W."/>
            <person name="Angelini C."/>
            <person name="Antonin V."/>
            <person name="Barry K.W."/>
            <person name="Bougher N.L."/>
            <person name="Buchanan P."/>
            <person name="Buyck B."/>
            <person name="Bense V."/>
            <person name="Catcheside P."/>
            <person name="Chovatia M."/>
            <person name="Cooper J."/>
            <person name="Damon W."/>
            <person name="Desjardin D."/>
            <person name="Finy P."/>
            <person name="Geml J."/>
            <person name="Haridas S."/>
            <person name="Hughes K."/>
            <person name="Justo A."/>
            <person name="Karasinski D."/>
            <person name="Kautmanova I."/>
            <person name="Kiss B."/>
            <person name="Kocsube S."/>
            <person name="Kotiranta H."/>
            <person name="LaButti K.M."/>
            <person name="Lechner B.E."/>
            <person name="Liimatainen K."/>
            <person name="Lipzen A."/>
            <person name="Lukacs Z."/>
            <person name="Mihaltcheva S."/>
            <person name="Morgado L.N."/>
            <person name="Niskanen T."/>
            <person name="Noordeloos M.E."/>
            <person name="Ohm R.A."/>
            <person name="Ortiz-Santana B."/>
            <person name="Ovrebo C."/>
            <person name="Racz N."/>
            <person name="Riley R."/>
            <person name="Savchenko A."/>
            <person name="Shiryaev A."/>
            <person name="Soop K."/>
            <person name="Spirin V."/>
            <person name="Szebenyi C."/>
            <person name="Tomsovsky M."/>
            <person name="Tulloss R.E."/>
            <person name="Uehling J."/>
            <person name="Grigoriev I.V."/>
            <person name="Vagvolgyi C."/>
            <person name="Papp T."/>
            <person name="Martin F.M."/>
            <person name="Miettinen O."/>
            <person name="Hibbett D.S."/>
            <person name="Nagy L.G."/>
        </authorList>
    </citation>
    <scope>NUCLEOTIDE SEQUENCE [LARGE SCALE GENOMIC DNA]</scope>
    <source>
        <strain evidence="10 11">CBS 962.96</strain>
    </source>
</reference>
<dbReference type="PANTHER" id="PTHR11808">
    <property type="entry name" value="TRANS-SULFURATION ENZYME FAMILY MEMBER"/>
    <property type="match status" value="1"/>
</dbReference>
<accession>A0A4S8LJY9</accession>
<keyword evidence="6" id="KW-0198">Cysteine biosynthesis</keyword>
<feature type="compositionally biased region" description="Basic and acidic residues" evidence="9">
    <location>
        <begin position="8"/>
        <end position="17"/>
    </location>
</feature>
<dbReference type="PROSITE" id="PS00868">
    <property type="entry name" value="CYS_MET_METAB_PP"/>
    <property type="match status" value="1"/>
</dbReference>
<evidence type="ECO:0000256" key="3">
    <source>
        <dbReference type="ARBA" id="ARBA00009077"/>
    </source>
</evidence>
<dbReference type="GO" id="GO:0019343">
    <property type="term" value="P:cysteine biosynthetic process via cystathionine"/>
    <property type="evidence" value="ECO:0007669"/>
    <property type="project" value="TreeGrafter"/>
</dbReference>
<comment type="cofactor">
    <cofactor evidence="1 8">
        <name>pyridoxal 5'-phosphate</name>
        <dbReference type="ChEBI" id="CHEBI:597326"/>
    </cofactor>
</comment>
<dbReference type="GO" id="GO:0019346">
    <property type="term" value="P:transsulfuration"/>
    <property type="evidence" value="ECO:0007669"/>
    <property type="project" value="InterPro"/>
</dbReference>
<comment type="pathway">
    <text evidence="2">Amino-acid biosynthesis; L-cysteine biosynthesis; L-cysteine from L-homocysteine and L-serine: step 2/2.</text>
</comment>
<dbReference type="Gene3D" id="3.40.640.10">
    <property type="entry name" value="Type I PLP-dependent aspartate aminotransferase-like (Major domain)"/>
    <property type="match status" value="1"/>
</dbReference>
<evidence type="ECO:0000256" key="4">
    <source>
        <dbReference type="ARBA" id="ARBA00012085"/>
    </source>
</evidence>
<dbReference type="CDD" id="cd00614">
    <property type="entry name" value="CGS_like"/>
    <property type="match status" value="1"/>
</dbReference>
<dbReference type="EC" id="4.4.1.1" evidence="4"/>
<comment type="similarity">
    <text evidence="3 8">Belongs to the trans-sulfuration enzymes family.</text>
</comment>
<dbReference type="InterPro" id="IPR054542">
    <property type="entry name" value="Cys_met_metab_PP"/>
</dbReference>
<evidence type="ECO:0000256" key="1">
    <source>
        <dbReference type="ARBA" id="ARBA00001933"/>
    </source>
</evidence>
<evidence type="ECO:0000256" key="9">
    <source>
        <dbReference type="SAM" id="MobiDB-lite"/>
    </source>
</evidence>
<dbReference type="GO" id="GO:0004123">
    <property type="term" value="F:cystathionine gamma-lyase activity"/>
    <property type="evidence" value="ECO:0007669"/>
    <property type="project" value="TreeGrafter"/>
</dbReference>
<protein>
    <recommendedName>
        <fullName evidence="4">cystathionine gamma-lyase</fullName>
        <ecNumber evidence="4">4.4.1.1</ecNumber>
    </recommendedName>
    <alternativeName>
        <fullName evidence="7">Gamma-cystathionase</fullName>
    </alternativeName>
</protein>
<evidence type="ECO:0000313" key="10">
    <source>
        <dbReference type="EMBL" id="THU89424.1"/>
    </source>
</evidence>
<keyword evidence="5 8" id="KW-0663">Pyridoxal phosphate</keyword>
<gene>
    <name evidence="10" type="ORF">K435DRAFT_802728</name>
</gene>
<keyword evidence="6" id="KW-0028">Amino-acid biosynthesis</keyword>
<dbReference type="OrthoDB" id="3512640at2759"/>
<evidence type="ECO:0000256" key="7">
    <source>
        <dbReference type="ARBA" id="ARBA00029853"/>
    </source>
</evidence>
<sequence>MTIGQDLHLADHRDSHSTFKQVNGTNGHASNGAVPNTNGHASKKQDGFGTRAIHVGSEASSETGAVIPPISLSTTYKQNGVGNHKGFEYSRSGNPNRNALEQTLASIEAGGAEAIAFASGSSTTANIIQSLGPNAHVISVNDVYGGTFRYMTRVAPTTQGLQTTFLDLQDLSEPSSPSSPSTEALLSSITPSTKLVWVETPTNPTLRMIDIARLSSILTAHSQQTGLPRPLILVDNTFASPFYTSPLLLGADIVLHSLTKYINGHSDVVMGALILPARHTLPSPLFPEEGGLVAKLRFLQNANGAVPSPYDSWLAQRGAKTLHLRMKQHGLNALKVSQFLHSSPYVEEVIYPGFVPPSSSSSSSSSEDDAQVAQAQKRASTAWRNLSLHASKWISSLSSTSFVPSQSAFPYSGMVSFRLRLPPTLLTSSHTENESRLASLTSDFLSSLRLFTLAESLGGVESLAEVPARMTHASIPPKEREELGISEGLVRLSVGVEEAEDLVKDLEEGLEKVFGGL</sequence>
<dbReference type="Pfam" id="PF01053">
    <property type="entry name" value="Cys_Met_Meta_PP"/>
    <property type="match status" value="2"/>
</dbReference>
<dbReference type="AlphaFoldDB" id="A0A4S8LJY9"/>
<dbReference type="SUPFAM" id="SSF53383">
    <property type="entry name" value="PLP-dependent transferases"/>
    <property type="match status" value="1"/>
</dbReference>
<evidence type="ECO:0000256" key="6">
    <source>
        <dbReference type="ARBA" id="ARBA00023192"/>
    </source>
</evidence>
<evidence type="ECO:0000313" key="11">
    <source>
        <dbReference type="Proteomes" id="UP000297245"/>
    </source>
</evidence>
<dbReference type="InterPro" id="IPR015421">
    <property type="entry name" value="PyrdxlP-dep_Trfase_major"/>
</dbReference>
<dbReference type="InterPro" id="IPR000277">
    <property type="entry name" value="Cys/Met-Metab_PyrdxlP-dep_enz"/>
</dbReference>
<feature type="compositionally biased region" description="Polar residues" evidence="9">
    <location>
        <begin position="18"/>
        <end position="40"/>
    </location>
</feature>
<evidence type="ECO:0000256" key="2">
    <source>
        <dbReference type="ARBA" id="ARBA00005038"/>
    </source>
</evidence>
<dbReference type="GO" id="GO:0005737">
    <property type="term" value="C:cytoplasm"/>
    <property type="evidence" value="ECO:0007669"/>
    <property type="project" value="TreeGrafter"/>
</dbReference>
<dbReference type="PANTHER" id="PTHR11808:SF15">
    <property type="entry name" value="CYSTATHIONINE GAMMA-LYASE"/>
    <property type="match status" value="1"/>
</dbReference>
<evidence type="ECO:0000256" key="8">
    <source>
        <dbReference type="RuleBase" id="RU362118"/>
    </source>
</evidence>
<evidence type="ECO:0000256" key="5">
    <source>
        <dbReference type="ARBA" id="ARBA00022898"/>
    </source>
</evidence>
<proteinExistence type="inferred from homology"/>
<dbReference type="EMBL" id="ML179367">
    <property type="protein sequence ID" value="THU89424.1"/>
    <property type="molecule type" value="Genomic_DNA"/>
</dbReference>
<dbReference type="InterPro" id="IPR015422">
    <property type="entry name" value="PyrdxlP-dep_Trfase_small"/>
</dbReference>